<gene>
    <name evidence="2" type="ORF">SAMN04488023_10796</name>
</gene>
<organism evidence="2 3">
    <name type="scientific">Pedobacter rhizosphaerae</name>
    <dbReference type="NCBI Taxonomy" id="390241"/>
    <lineage>
        <taxon>Bacteria</taxon>
        <taxon>Pseudomonadati</taxon>
        <taxon>Bacteroidota</taxon>
        <taxon>Sphingobacteriia</taxon>
        <taxon>Sphingobacteriales</taxon>
        <taxon>Sphingobacteriaceae</taxon>
        <taxon>Pedobacter</taxon>
    </lineage>
</organism>
<feature type="chain" id="PRO_5011675097" evidence="1">
    <location>
        <begin position="22"/>
        <end position="140"/>
    </location>
</feature>
<accession>A0A1H9N7X0</accession>
<proteinExistence type="predicted"/>
<feature type="signal peptide" evidence="1">
    <location>
        <begin position="1"/>
        <end position="21"/>
    </location>
</feature>
<dbReference type="Proteomes" id="UP000199572">
    <property type="component" value="Unassembled WGS sequence"/>
</dbReference>
<dbReference type="EMBL" id="FOGG01000007">
    <property type="protein sequence ID" value="SER32086.1"/>
    <property type="molecule type" value="Genomic_DNA"/>
</dbReference>
<evidence type="ECO:0000313" key="2">
    <source>
        <dbReference type="EMBL" id="SER32086.1"/>
    </source>
</evidence>
<reference evidence="2 3" key="1">
    <citation type="submission" date="2016-10" db="EMBL/GenBank/DDBJ databases">
        <authorList>
            <person name="de Groot N.N."/>
        </authorList>
    </citation>
    <scope>NUCLEOTIDE SEQUENCE [LARGE SCALE GENOMIC DNA]</scope>
    <source>
        <strain evidence="2 3">DSM 18610</strain>
    </source>
</reference>
<dbReference type="RefSeq" id="WP_090883126.1">
    <property type="nucleotide sequence ID" value="NZ_FOGG01000007.1"/>
</dbReference>
<evidence type="ECO:0000313" key="3">
    <source>
        <dbReference type="Proteomes" id="UP000199572"/>
    </source>
</evidence>
<dbReference type="OrthoDB" id="9853193at2"/>
<protein>
    <submittedName>
        <fullName evidence="2">Uncharacterized protein</fullName>
    </submittedName>
</protein>
<dbReference type="AlphaFoldDB" id="A0A1H9N7X0"/>
<name>A0A1H9N7X0_9SPHI</name>
<evidence type="ECO:0000256" key="1">
    <source>
        <dbReference type="SAM" id="SignalP"/>
    </source>
</evidence>
<sequence>MVKNALGLFLLFMLFSFRASGAVGCRIGNIIYTNQYSGASANVVILSITYGNFQNNLTLPTNPPNCPRATNIVPVSALINLCVLNGNILNGGTMVNYERLDPPIGCPIDDYIWLLFGFSAYMFYKLRFRNLLNEQKERTL</sequence>
<keyword evidence="3" id="KW-1185">Reference proteome</keyword>
<keyword evidence="1" id="KW-0732">Signal</keyword>
<dbReference type="STRING" id="390241.SAMN04488023_10796"/>